<evidence type="ECO:0000313" key="2">
    <source>
        <dbReference type="Proteomes" id="UP001470230"/>
    </source>
</evidence>
<proteinExistence type="predicted"/>
<reference evidence="1 2" key="1">
    <citation type="submission" date="2024-04" db="EMBL/GenBank/DDBJ databases">
        <title>Tritrichomonas musculus Genome.</title>
        <authorList>
            <person name="Alves-Ferreira E."/>
            <person name="Grigg M."/>
            <person name="Lorenzi H."/>
            <person name="Galac M."/>
        </authorList>
    </citation>
    <scope>NUCLEOTIDE SEQUENCE [LARGE SCALE GENOMIC DNA]</scope>
    <source>
        <strain evidence="1 2">EAF2021</strain>
    </source>
</reference>
<protein>
    <submittedName>
        <fullName evidence="1">Uncharacterized protein</fullName>
    </submittedName>
</protein>
<evidence type="ECO:0000313" key="1">
    <source>
        <dbReference type="EMBL" id="KAK8883199.1"/>
    </source>
</evidence>
<gene>
    <name evidence="1" type="ORF">M9Y10_045850</name>
</gene>
<dbReference type="Proteomes" id="UP001470230">
    <property type="component" value="Unassembled WGS sequence"/>
</dbReference>
<comment type="caution">
    <text evidence="1">The sequence shown here is derived from an EMBL/GenBank/DDBJ whole genome shotgun (WGS) entry which is preliminary data.</text>
</comment>
<dbReference type="EMBL" id="JAPFFF010000009">
    <property type="protein sequence ID" value="KAK8883199.1"/>
    <property type="molecule type" value="Genomic_DNA"/>
</dbReference>
<keyword evidence="2" id="KW-1185">Reference proteome</keyword>
<sequence>MGGRSQSGFIQPQHISVIPIDFRPIYFQALKANIPHVNILINGNVTSISPVVKTMKSNQNAPEFDVDSNFMRFDIDGKGINIFQA</sequence>
<name>A0ABR2JWF7_9EUKA</name>
<organism evidence="1 2">
    <name type="scientific">Tritrichomonas musculus</name>
    <dbReference type="NCBI Taxonomy" id="1915356"/>
    <lineage>
        <taxon>Eukaryota</taxon>
        <taxon>Metamonada</taxon>
        <taxon>Parabasalia</taxon>
        <taxon>Tritrichomonadida</taxon>
        <taxon>Tritrichomonadidae</taxon>
        <taxon>Tritrichomonas</taxon>
    </lineage>
</organism>
<accession>A0ABR2JWF7</accession>